<reference evidence="3 4" key="1">
    <citation type="submission" date="2020-03" db="EMBL/GenBank/DDBJ databases">
        <title>Draft Genome Sequence of Cudoniella acicularis.</title>
        <authorList>
            <person name="Buettner E."/>
            <person name="Kellner H."/>
        </authorList>
    </citation>
    <scope>NUCLEOTIDE SEQUENCE [LARGE SCALE GENOMIC DNA]</scope>
    <source>
        <strain evidence="3 4">DSM 108380</strain>
    </source>
</reference>
<feature type="compositionally biased region" description="Basic and acidic residues" evidence="1">
    <location>
        <begin position="151"/>
        <end position="181"/>
    </location>
</feature>
<feature type="region of interest" description="Disordered" evidence="1">
    <location>
        <begin position="769"/>
        <end position="794"/>
    </location>
</feature>
<gene>
    <name evidence="3" type="ORF">G7Y89_g2222</name>
</gene>
<feature type="region of interest" description="Disordered" evidence="1">
    <location>
        <begin position="940"/>
        <end position="967"/>
    </location>
</feature>
<sequence length="1055" mass="120104">MGKNTPRRDFKIHVDSSCLTDSTNIDMSPERVSSNQTVVQDDSRPEDSNLEHPADAHQQDADEETSEAQKLQMNRIEAKIQAAARAVVASIERDTYGGNGDSELSMQTDESYDRDGTELTYEGTDLSYRDGTEATYECEDDHHSQGSQNLEESHESDNEQQTESKADANGAENEHNHHSEEKEEMQDANINEDTDTKHVEEAEVRDRQNTADPQEKELGTEPGNEDSGPEPVYESENDNQSEHDRGGDSSSHHDGDIDDDVFSRNSSHSNRSSLNSCDIHSSDETYGQKLASPELGEEAATKHEEQTISRIPSAASYMHPIPDSIQHTPSKVLNRPPFRSPSSVRAMQMSSPTPSIFSSPRSVKRHLPTVSRIGTPTSYTSKTRTPTRLKPRKEDPLVLLHVTVLPLQWNYSHLISSPDLPSSLQSIKENWRLLQEKLGDTVLERGILLPHPQDSYEVLEERLLEALELPVRPRASILKCGHYMGPLDIETSSSDEEAGDYWQEKQEKPMQRKWCDICRREVKIEDCGVEGRKRFTIKIYASNGLMRAGAWAAAWKEMERVDVEIGPFIESHQHDELEELALRRPEPPIEDDQDDDDGFEDEDMVVEHVHEQAEQEQERNIDEEDPHEEQIDNERNEELVEMEKEHEHEHEHEQTLRVEDTQDQHFSIEESHEQHIEESYEQHIEESHEQRIEESHEQHIEESYEQHIEESHEQDIKESHEQHIEESREQHIKESHVQHFDQRDRRRSINEHDLRKMIEEDRMREIYGQEEPQFHAHVRSPRSSTRNSSRPRVDDDSLSELLLAAFKVAMRDRRNVAIIVLSLLVLILSLSPKTTVFESDSRYMGSQTVTTEVYHDAVTTSTVWHTVSTVLTAAPNTATKKSRAEGVEVVAERCGPVPEERVAEVVAGRCNPVPEERVVEVVAGRCNPVPEERVVEAIAERNDPLPEGETQQTSESSKPPAELKEEELTVEESRPIIVKAPNDIRVEVEVETQEVNDEVGQLEVPVVGEEEKVEGAAKAEAVQKTMQEILETPSVPEQPSQSPLVTEDQVISVEE</sequence>
<name>A0A8H4W6P4_9HELO</name>
<keyword evidence="4" id="KW-1185">Reference proteome</keyword>
<proteinExistence type="predicted"/>
<dbReference type="AlphaFoldDB" id="A0A8H4W6P4"/>
<feature type="region of interest" description="Disordered" evidence="1">
    <location>
        <begin position="20"/>
        <end position="70"/>
    </location>
</feature>
<feature type="region of interest" description="Disordered" evidence="1">
    <location>
        <begin position="580"/>
        <end position="599"/>
    </location>
</feature>
<feature type="compositionally biased region" description="Acidic residues" evidence="1">
    <location>
        <begin position="588"/>
        <end position="599"/>
    </location>
</feature>
<organism evidence="3 4">
    <name type="scientific">Cudoniella acicularis</name>
    <dbReference type="NCBI Taxonomy" id="354080"/>
    <lineage>
        <taxon>Eukaryota</taxon>
        <taxon>Fungi</taxon>
        <taxon>Dikarya</taxon>
        <taxon>Ascomycota</taxon>
        <taxon>Pezizomycotina</taxon>
        <taxon>Leotiomycetes</taxon>
        <taxon>Helotiales</taxon>
        <taxon>Tricladiaceae</taxon>
        <taxon>Cudoniella</taxon>
    </lineage>
</organism>
<feature type="domain" description="GAE" evidence="2">
    <location>
        <begin position="971"/>
        <end position="1055"/>
    </location>
</feature>
<feature type="compositionally biased region" description="Low complexity" evidence="1">
    <location>
        <begin position="781"/>
        <end position="790"/>
    </location>
</feature>
<feature type="compositionally biased region" description="Acidic residues" evidence="1">
    <location>
        <begin position="182"/>
        <end position="193"/>
    </location>
</feature>
<comment type="caution">
    <text evidence="3">The sequence shown here is derived from an EMBL/GenBank/DDBJ whole genome shotgun (WGS) entry which is preliminary data.</text>
</comment>
<feature type="region of interest" description="Disordered" evidence="1">
    <location>
        <begin position="610"/>
        <end position="633"/>
    </location>
</feature>
<accession>A0A8H4W6P4</accession>
<feature type="region of interest" description="Disordered" evidence="1">
    <location>
        <begin position="685"/>
        <end position="752"/>
    </location>
</feature>
<feature type="compositionally biased region" description="Basic and acidic residues" evidence="1">
    <location>
        <begin position="240"/>
        <end position="255"/>
    </location>
</feature>
<feature type="compositionally biased region" description="Basic and acidic residues" evidence="1">
    <location>
        <begin position="194"/>
        <end position="219"/>
    </location>
</feature>
<evidence type="ECO:0000256" key="1">
    <source>
        <dbReference type="SAM" id="MobiDB-lite"/>
    </source>
</evidence>
<dbReference type="OrthoDB" id="5369448at2759"/>
<evidence type="ECO:0000259" key="2">
    <source>
        <dbReference type="PROSITE" id="PS50180"/>
    </source>
</evidence>
<feature type="region of interest" description="Disordered" evidence="1">
    <location>
        <begin position="91"/>
        <end position="289"/>
    </location>
</feature>
<dbReference type="PROSITE" id="PS50180">
    <property type="entry name" value="GAE"/>
    <property type="match status" value="1"/>
</dbReference>
<evidence type="ECO:0000313" key="3">
    <source>
        <dbReference type="EMBL" id="KAF4635862.1"/>
    </source>
</evidence>
<feature type="compositionally biased region" description="Low complexity" evidence="1">
    <location>
        <begin position="263"/>
        <end position="276"/>
    </location>
</feature>
<feature type="compositionally biased region" description="Polar residues" evidence="1">
    <location>
        <begin position="20"/>
        <end position="40"/>
    </location>
</feature>
<evidence type="ECO:0000313" key="4">
    <source>
        <dbReference type="Proteomes" id="UP000566819"/>
    </source>
</evidence>
<feature type="region of interest" description="Disordered" evidence="1">
    <location>
        <begin position="325"/>
        <end position="365"/>
    </location>
</feature>
<dbReference type="EMBL" id="JAAMPI010000095">
    <property type="protein sequence ID" value="KAF4635862.1"/>
    <property type="molecule type" value="Genomic_DNA"/>
</dbReference>
<feature type="compositionally biased region" description="Basic and acidic residues" evidence="1">
    <location>
        <begin position="41"/>
        <end position="60"/>
    </location>
</feature>
<feature type="compositionally biased region" description="Polar residues" evidence="1">
    <location>
        <begin position="340"/>
        <end position="361"/>
    </location>
</feature>
<feature type="compositionally biased region" description="Basic and acidic residues" evidence="1">
    <location>
        <begin position="610"/>
        <end position="620"/>
    </location>
</feature>
<feature type="compositionally biased region" description="Acidic residues" evidence="1">
    <location>
        <begin position="223"/>
        <end position="239"/>
    </location>
</feature>
<dbReference type="Proteomes" id="UP000566819">
    <property type="component" value="Unassembled WGS sequence"/>
</dbReference>
<feature type="region of interest" description="Disordered" evidence="1">
    <location>
        <begin position="1032"/>
        <end position="1055"/>
    </location>
</feature>
<feature type="compositionally biased region" description="Polar residues" evidence="1">
    <location>
        <begin position="1035"/>
        <end position="1044"/>
    </location>
</feature>
<dbReference type="InterPro" id="IPR008153">
    <property type="entry name" value="GAE_dom"/>
</dbReference>
<protein>
    <recommendedName>
        <fullName evidence="2">GAE domain-containing protein</fullName>
    </recommendedName>
</protein>